<keyword evidence="7" id="KW-1185">Reference proteome</keyword>
<feature type="region of interest" description="Disordered" evidence="5">
    <location>
        <begin position="144"/>
        <end position="164"/>
    </location>
</feature>
<gene>
    <name evidence="6" type="ORF">EJ08DRAFT_581577</name>
</gene>
<keyword evidence="4" id="KW-0507">mRNA processing</keyword>
<dbReference type="SUPFAM" id="SSF50729">
    <property type="entry name" value="PH domain-like"/>
    <property type="match status" value="1"/>
</dbReference>
<comment type="caution">
    <text evidence="6">The sequence shown here is derived from an EMBL/GenBank/DDBJ whole genome shotgun (WGS) entry which is preliminary data.</text>
</comment>
<evidence type="ECO:0000256" key="2">
    <source>
        <dbReference type="ARBA" id="ARBA00008778"/>
    </source>
</evidence>
<dbReference type="GO" id="GO:0000290">
    <property type="term" value="P:deadenylation-dependent decapping of nuclear-transcribed mRNA"/>
    <property type="evidence" value="ECO:0007669"/>
    <property type="project" value="InterPro"/>
</dbReference>
<dbReference type="GO" id="GO:0031087">
    <property type="term" value="P:deadenylation-independent decapping of nuclear-transcribed mRNA"/>
    <property type="evidence" value="ECO:0007669"/>
    <property type="project" value="TreeGrafter"/>
</dbReference>
<accession>A0A9P4NZW1</accession>
<dbReference type="GO" id="GO:0006397">
    <property type="term" value="P:mRNA processing"/>
    <property type="evidence" value="ECO:0007669"/>
    <property type="project" value="UniProtKB-KW"/>
</dbReference>
<evidence type="ECO:0000256" key="4">
    <source>
        <dbReference type="ARBA" id="ARBA00022664"/>
    </source>
</evidence>
<protein>
    <submittedName>
        <fullName evidence="6">PH domain-like protein</fullName>
    </submittedName>
</protein>
<organism evidence="6 7">
    <name type="scientific">Tothia fuscella</name>
    <dbReference type="NCBI Taxonomy" id="1048955"/>
    <lineage>
        <taxon>Eukaryota</taxon>
        <taxon>Fungi</taxon>
        <taxon>Dikarya</taxon>
        <taxon>Ascomycota</taxon>
        <taxon>Pezizomycotina</taxon>
        <taxon>Dothideomycetes</taxon>
        <taxon>Pleosporomycetidae</taxon>
        <taxon>Venturiales</taxon>
        <taxon>Cylindrosympodiaceae</taxon>
        <taxon>Tothia</taxon>
    </lineage>
</organism>
<dbReference type="InterPro" id="IPR010334">
    <property type="entry name" value="Dcp1"/>
</dbReference>
<proteinExistence type="inferred from homology"/>
<evidence type="ECO:0000256" key="5">
    <source>
        <dbReference type="SAM" id="MobiDB-lite"/>
    </source>
</evidence>
<evidence type="ECO:0000313" key="7">
    <source>
        <dbReference type="Proteomes" id="UP000800235"/>
    </source>
</evidence>
<reference evidence="6" key="1">
    <citation type="journal article" date="2020" name="Stud. Mycol.">
        <title>101 Dothideomycetes genomes: a test case for predicting lifestyles and emergence of pathogens.</title>
        <authorList>
            <person name="Haridas S."/>
            <person name="Albert R."/>
            <person name="Binder M."/>
            <person name="Bloem J."/>
            <person name="Labutti K."/>
            <person name="Salamov A."/>
            <person name="Andreopoulos B."/>
            <person name="Baker S."/>
            <person name="Barry K."/>
            <person name="Bills G."/>
            <person name="Bluhm B."/>
            <person name="Cannon C."/>
            <person name="Castanera R."/>
            <person name="Culley D."/>
            <person name="Daum C."/>
            <person name="Ezra D."/>
            <person name="Gonzalez J."/>
            <person name="Henrissat B."/>
            <person name="Kuo A."/>
            <person name="Liang C."/>
            <person name="Lipzen A."/>
            <person name="Lutzoni F."/>
            <person name="Magnuson J."/>
            <person name="Mondo S."/>
            <person name="Nolan M."/>
            <person name="Ohm R."/>
            <person name="Pangilinan J."/>
            <person name="Park H.-J."/>
            <person name="Ramirez L."/>
            <person name="Alfaro M."/>
            <person name="Sun H."/>
            <person name="Tritt A."/>
            <person name="Yoshinaga Y."/>
            <person name="Zwiers L.-H."/>
            <person name="Turgeon B."/>
            <person name="Goodwin S."/>
            <person name="Spatafora J."/>
            <person name="Crous P."/>
            <person name="Grigoriev I."/>
        </authorList>
    </citation>
    <scope>NUCLEOTIDE SEQUENCE</scope>
    <source>
        <strain evidence="6">CBS 130266</strain>
    </source>
</reference>
<sequence length="188" mass="21295">MASPARTNEELNLTVVQRYFPAVTQILTLANYAVLYKHSFEKKEWEKQDIEGTLFVCQLQLDSLGGERYSVVIMNRRGLKNFMEELIGENALEFTDDFIIQARESVEGELVAYGFWIHQDGSTANARVEVGAVIRELAVRGEKSRREKREEMEKREEAASGVAMGRQLSLSDLFRNQRAEDGGLSLGS</sequence>
<dbReference type="GO" id="GO:0008047">
    <property type="term" value="F:enzyme activator activity"/>
    <property type="evidence" value="ECO:0007669"/>
    <property type="project" value="InterPro"/>
</dbReference>
<dbReference type="Pfam" id="PF06058">
    <property type="entry name" value="DCP1"/>
    <property type="match status" value="1"/>
</dbReference>
<dbReference type="Gene3D" id="2.30.29.30">
    <property type="entry name" value="Pleckstrin-homology domain (PH domain)/Phosphotyrosine-binding domain (PTB)"/>
    <property type="match status" value="1"/>
</dbReference>
<dbReference type="PANTHER" id="PTHR16290:SF0">
    <property type="entry name" value="DECAPPING PROTEIN 1, ISOFORM A"/>
    <property type="match status" value="1"/>
</dbReference>
<feature type="compositionally biased region" description="Basic and acidic residues" evidence="5">
    <location>
        <begin position="144"/>
        <end position="158"/>
    </location>
</feature>
<dbReference type="GO" id="GO:0000932">
    <property type="term" value="C:P-body"/>
    <property type="evidence" value="ECO:0007669"/>
    <property type="project" value="TreeGrafter"/>
</dbReference>
<keyword evidence="3" id="KW-0963">Cytoplasm</keyword>
<dbReference type="AlphaFoldDB" id="A0A9P4NZW1"/>
<evidence type="ECO:0000256" key="1">
    <source>
        <dbReference type="ARBA" id="ARBA00004496"/>
    </source>
</evidence>
<comment type="subcellular location">
    <subcellularLocation>
        <location evidence="1">Cytoplasm</location>
    </subcellularLocation>
</comment>
<name>A0A9P4NZW1_9PEZI</name>
<dbReference type="GO" id="GO:0003729">
    <property type="term" value="F:mRNA binding"/>
    <property type="evidence" value="ECO:0007669"/>
    <property type="project" value="TreeGrafter"/>
</dbReference>
<dbReference type="Proteomes" id="UP000800235">
    <property type="component" value="Unassembled WGS sequence"/>
</dbReference>
<evidence type="ECO:0000313" key="6">
    <source>
        <dbReference type="EMBL" id="KAF2434700.1"/>
    </source>
</evidence>
<dbReference type="InterPro" id="IPR011993">
    <property type="entry name" value="PH-like_dom_sf"/>
</dbReference>
<dbReference type="EMBL" id="MU007015">
    <property type="protein sequence ID" value="KAF2434700.1"/>
    <property type="molecule type" value="Genomic_DNA"/>
</dbReference>
<dbReference type="OrthoDB" id="440673at2759"/>
<comment type="similarity">
    <text evidence="2">Belongs to the DCP1 family.</text>
</comment>
<evidence type="ECO:0000256" key="3">
    <source>
        <dbReference type="ARBA" id="ARBA00022490"/>
    </source>
</evidence>
<dbReference type="PANTHER" id="PTHR16290">
    <property type="entry name" value="TRANSCRIPTION FACTOR SMIF DECAPPING ENZYME DCP1"/>
    <property type="match status" value="1"/>
</dbReference>